<evidence type="ECO:0000313" key="1">
    <source>
        <dbReference type="EMBL" id="OWK98643.1"/>
    </source>
</evidence>
<sequence length="242" mass="28960">MNEKKLYGRWYIWEELVGYPMMLYYWIKGDRIKKLLSERIRKAKHRAEQEVLTEKTKNEFLIEYEKLDNFFSQHFNEISQFNSHNFQDKINYCLQQYRKESAKKLTSSNLMKLQGNFLTGAEKTLYLYFLLYGERKASNTFMSVFSSEENYSKFISVMKNNSYLDENNKFDIKKIFLAGVLTFLRNKGIIKNVDNIEIVKVLKADFDFEISTPSFSNGIPYPTKDEEKKLFDDLSMEFMIKY</sequence>
<name>A0A246BAC8_9FLAO</name>
<organism evidence="1 2">
    <name type="scientific">Kaistella haifensis DSM 19056</name>
    <dbReference type="NCBI Taxonomy" id="1450526"/>
    <lineage>
        <taxon>Bacteria</taxon>
        <taxon>Pseudomonadati</taxon>
        <taxon>Bacteroidota</taxon>
        <taxon>Flavobacteriia</taxon>
        <taxon>Flavobacteriales</taxon>
        <taxon>Weeksellaceae</taxon>
        <taxon>Chryseobacterium group</taxon>
        <taxon>Kaistella</taxon>
    </lineage>
</organism>
<reference evidence="1 2" key="1">
    <citation type="submission" date="2017-05" db="EMBL/GenBank/DDBJ databases">
        <title>Genome of Chryseobacterium haifense.</title>
        <authorList>
            <person name="Newman J.D."/>
        </authorList>
    </citation>
    <scope>NUCLEOTIDE SEQUENCE [LARGE SCALE GENOMIC DNA]</scope>
    <source>
        <strain evidence="1 2">DSM 19056</strain>
    </source>
</reference>
<dbReference type="AlphaFoldDB" id="A0A246BAC8"/>
<dbReference type="EMBL" id="JASZ02000007">
    <property type="protein sequence ID" value="OWK98643.1"/>
    <property type="molecule type" value="Genomic_DNA"/>
</dbReference>
<comment type="caution">
    <text evidence="1">The sequence shown here is derived from an EMBL/GenBank/DDBJ whole genome shotgun (WGS) entry which is preliminary data.</text>
</comment>
<gene>
    <name evidence="1" type="ORF">AP75_04980</name>
</gene>
<dbReference type="Proteomes" id="UP000197587">
    <property type="component" value="Unassembled WGS sequence"/>
</dbReference>
<proteinExistence type="predicted"/>
<keyword evidence="2" id="KW-1185">Reference proteome</keyword>
<evidence type="ECO:0000313" key="2">
    <source>
        <dbReference type="Proteomes" id="UP000197587"/>
    </source>
</evidence>
<dbReference type="RefSeq" id="WP_088263743.1">
    <property type="nucleotide sequence ID" value="NZ_JASZ02000007.1"/>
</dbReference>
<protein>
    <submittedName>
        <fullName evidence="1">Uncharacterized protein</fullName>
    </submittedName>
</protein>
<accession>A0A246BAC8</accession>